<evidence type="ECO:0000313" key="1">
    <source>
        <dbReference type="EMBL" id="BAD82581.1"/>
    </source>
</evidence>
<gene>
    <name evidence="1" type="primary">B1065E10.48</name>
</gene>
<reference evidence="1" key="1">
    <citation type="journal article" date="2002" name="Nature">
        <title>The genome sequence and structure of rice chromosome 1.</title>
        <authorList>
            <person name="Sasaki T."/>
            <person name="Matsumoto T."/>
            <person name="Yamamoto K."/>
            <person name="Sakata K."/>
            <person name="Baba T."/>
            <person name="Katayose Y."/>
            <person name="Wu J."/>
            <person name="Niimura Y."/>
            <person name="Cheng Z."/>
            <person name="Nagamura Y."/>
            <person name="Antonio B.A."/>
            <person name="Kanamori H."/>
            <person name="Hosokawa S."/>
            <person name="Masukawa M."/>
            <person name="Arikawa K."/>
            <person name="Chiden Y."/>
            <person name="Hayashi M."/>
            <person name="Okamoto M."/>
            <person name="Ando T."/>
            <person name="Aoki H."/>
            <person name="Arita K."/>
            <person name="Hamada M."/>
            <person name="Harada C."/>
            <person name="Hijishita S."/>
            <person name="Honda M."/>
            <person name="Ichikawa Y."/>
            <person name="Idonuma A."/>
            <person name="Iijima M."/>
            <person name="Ikeda M."/>
            <person name="Ikeno M."/>
            <person name="Itoh S."/>
            <person name="Itoh T."/>
            <person name="Itoh Y."/>
            <person name="Itoh Y."/>
            <person name="Iwabuchi A."/>
            <person name="Kamiya K."/>
            <person name="Karasawa W."/>
            <person name="Katagiri S."/>
            <person name="Kikuta A."/>
            <person name="Kobayashi N."/>
            <person name="Kono I."/>
            <person name="Machita K."/>
            <person name="Maehara T."/>
            <person name="Mizuno H."/>
            <person name="Mizubayashi T."/>
            <person name="Mukai Y."/>
            <person name="Nagasaki H."/>
            <person name="Nakashima M."/>
            <person name="Nakama Y."/>
            <person name="Nakamichi Y."/>
            <person name="Nakamura M."/>
            <person name="Namiki N."/>
            <person name="Negishi M."/>
            <person name="Ohta I."/>
            <person name="Ono N."/>
            <person name="Saji S."/>
            <person name="Sakai K."/>
            <person name="Shibata M."/>
            <person name="Shimokawa T."/>
            <person name="Shomura A."/>
            <person name="Song J."/>
            <person name="Takazaki Y."/>
            <person name="Terasawa K."/>
            <person name="Tsuji K."/>
            <person name="Waki K."/>
            <person name="Yamagata H."/>
            <person name="Yamane H."/>
            <person name="Yoshiki S."/>
            <person name="Yoshihara R."/>
            <person name="Yukawa K."/>
            <person name="Zhong H."/>
            <person name="Iwama H."/>
            <person name="Endo T."/>
            <person name="Ito H."/>
            <person name="Hahn J.H."/>
            <person name="Kim H.I."/>
            <person name="Eun M.Y."/>
            <person name="Yano M."/>
            <person name="Jiang J."/>
            <person name="Gojobori T."/>
        </authorList>
    </citation>
    <scope>NUCLEOTIDE SEQUENCE [LARGE SCALE GENOMIC DNA]</scope>
</reference>
<dbReference type="AlphaFoldDB" id="Q5N7H6"/>
<dbReference type="EMBL" id="AP003561">
    <property type="protein sequence ID" value="BAD82581.1"/>
    <property type="molecule type" value="Genomic_DNA"/>
</dbReference>
<organism evidence="1">
    <name type="scientific">Oryza sativa subsp. japonica</name>
    <name type="common">Rice</name>
    <dbReference type="NCBI Taxonomy" id="39947"/>
    <lineage>
        <taxon>Eukaryota</taxon>
        <taxon>Viridiplantae</taxon>
        <taxon>Streptophyta</taxon>
        <taxon>Embryophyta</taxon>
        <taxon>Tracheophyta</taxon>
        <taxon>Spermatophyta</taxon>
        <taxon>Magnoliopsida</taxon>
        <taxon>Liliopsida</taxon>
        <taxon>Poales</taxon>
        <taxon>Poaceae</taxon>
        <taxon>BOP clade</taxon>
        <taxon>Oryzoideae</taxon>
        <taxon>Oryzeae</taxon>
        <taxon>Oryzinae</taxon>
        <taxon>Oryza</taxon>
        <taxon>Oryza sativa</taxon>
    </lineage>
</organism>
<name>Q5N7H6_ORYSJ</name>
<proteinExistence type="predicted"/>
<protein>
    <submittedName>
        <fullName evidence="1">Uncharacterized protein</fullName>
    </submittedName>
</protein>
<dbReference type="Proteomes" id="UP000817658">
    <property type="component" value="Chromosome 1"/>
</dbReference>
<sequence length="61" mass="6350">MEEGILPRLGLPGSGWISRSCEEEEASLWAWGKLAASPRYKGGIQLARGGEGSTESSSVGG</sequence>
<accession>Q5N7H6</accession>